<name>A0A4V2SUE7_9PSEU</name>
<dbReference type="InterPro" id="IPR050237">
    <property type="entry name" value="ATP-dep_AMP-bd_enzyme"/>
</dbReference>
<evidence type="ECO:0000313" key="3">
    <source>
        <dbReference type="EMBL" id="TCP54236.1"/>
    </source>
</evidence>
<evidence type="ECO:0000313" key="4">
    <source>
        <dbReference type="Proteomes" id="UP000294911"/>
    </source>
</evidence>
<feature type="domain" description="AMP-binding enzyme C-terminal" evidence="2">
    <location>
        <begin position="427"/>
        <end position="503"/>
    </location>
</feature>
<comment type="caution">
    <text evidence="3">The sequence shown here is derived from an EMBL/GenBank/DDBJ whole genome shotgun (WGS) entry which is preliminary data.</text>
</comment>
<proteinExistence type="predicted"/>
<dbReference type="RefSeq" id="WP_132876989.1">
    <property type="nucleotide sequence ID" value="NZ_SLXQ01000003.1"/>
</dbReference>
<organism evidence="3 4">
    <name type="scientific">Tamaricihabitans halophyticus</name>
    <dbReference type="NCBI Taxonomy" id="1262583"/>
    <lineage>
        <taxon>Bacteria</taxon>
        <taxon>Bacillati</taxon>
        <taxon>Actinomycetota</taxon>
        <taxon>Actinomycetes</taxon>
        <taxon>Pseudonocardiales</taxon>
        <taxon>Pseudonocardiaceae</taxon>
        <taxon>Tamaricihabitans</taxon>
    </lineage>
</organism>
<dbReference type="SUPFAM" id="SSF56801">
    <property type="entry name" value="Acetyl-CoA synthetase-like"/>
    <property type="match status" value="1"/>
</dbReference>
<dbReference type="InterPro" id="IPR042099">
    <property type="entry name" value="ANL_N_sf"/>
</dbReference>
<dbReference type="Pfam" id="PF13193">
    <property type="entry name" value="AMP-binding_C"/>
    <property type="match status" value="1"/>
</dbReference>
<dbReference type="PROSITE" id="PS00455">
    <property type="entry name" value="AMP_BINDING"/>
    <property type="match status" value="1"/>
</dbReference>
<dbReference type="AlphaFoldDB" id="A0A4V2SUE7"/>
<reference evidence="3 4" key="1">
    <citation type="submission" date="2019-03" db="EMBL/GenBank/DDBJ databases">
        <title>Genomic Encyclopedia of Type Strains, Phase IV (KMG-IV): sequencing the most valuable type-strain genomes for metagenomic binning, comparative biology and taxonomic classification.</title>
        <authorList>
            <person name="Goeker M."/>
        </authorList>
    </citation>
    <scope>NUCLEOTIDE SEQUENCE [LARGE SCALE GENOMIC DNA]</scope>
    <source>
        <strain evidence="3 4">DSM 45765</strain>
    </source>
</reference>
<keyword evidence="3" id="KW-0436">Ligase</keyword>
<evidence type="ECO:0000259" key="2">
    <source>
        <dbReference type="Pfam" id="PF13193"/>
    </source>
</evidence>
<dbReference type="InterPro" id="IPR045851">
    <property type="entry name" value="AMP-bd_C_sf"/>
</dbReference>
<dbReference type="Pfam" id="PF00501">
    <property type="entry name" value="AMP-binding"/>
    <property type="match status" value="1"/>
</dbReference>
<evidence type="ECO:0000259" key="1">
    <source>
        <dbReference type="Pfam" id="PF00501"/>
    </source>
</evidence>
<dbReference type="InterPro" id="IPR020845">
    <property type="entry name" value="AMP-binding_CS"/>
</dbReference>
<dbReference type="Gene3D" id="3.40.50.12780">
    <property type="entry name" value="N-terminal domain of ligase-like"/>
    <property type="match status" value="1"/>
</dbReference>
<dbReference type="EMBL" id="SLXQ01000003">
    <property type="protein sequence ID" value="TCP54236.1"/>
    <property type="molecule type" value="Genomic_DNA"/>
</dbReference>
<dbReference type="PANTHER" id="PTHR43767">
    <property type="entry name" value="LONG-CHAIN-FATTY-ACID--COA LIGASE"/>
    <property type="match status" value="1"/>
</dbReference>
<feature type="domain" description="AMP-dependent synthetase/ligase" evidence="1">
    <location>
        <begin position="16"/>
        <end position="376"/>
    </location>
</feature>
<gene>
    <name evidence="3" type="ORF">EV191_103280</name>
</gene>
<dbReference type="PANTHER" id="PTHR43767:SF1">
    <property type="entry name" value="NONRIBOSOMAL PEPTIDE SYNTHASE PES1 (EUROFUNG)-RELATED"/>
    <property type="match status" value="1"/>
</dbReference>
<dbReference type="OrthoDB" id="2579187at2"/>
<dbReference type="InterPro" id="IPR025110">
    <property type="entry name" value="AMP-bd_C"/>
</dbReference>
<protein>
    <submittedName>
        <fullName evidence="3">Crotonobetaine/carnitine-CoA ligase</fullName>
    </submittedName>
</protein>
<dbReference type="GO" id="GO:0016878">
    <property type="term" value="F:acid-thiol ligase activity"/>
    <property type="evidence" value="ECO:0007669"/>
    <property type="project" value="UniProtKB-ARBA"/>
</dbReference>
<dbReference type="Proteomes" id="UP000294911">
    <property type="component" value="Unassembled WGS sequence"/>
</dbReference>
<keyword evidence="4" id="KW-1185">Reference proteome</keyword>
<dbReference type="Gene3D" id="3.30.300.30">
    <property type="match status" value="1"/>
</dbReference>
<dbReference type="InterPro" id="IPR000873">
    <property type="entry name" value="AMP-dep_synth/lig_dom"/>
</dbReference>
<sequence>MTTATKQAANLPELVEYAAQNWPQRVAMHFDPEGTVITFAELAGAVRGAAAGLRELGIGPGDRVALLLPNVVEFPIAWLATTRLGAAMVPVNVYLGESDLRSLLVDARPSAIIVSTESAGKLAPLLAELGQPQVVLVGAGEQDEVSGTRWERLTSASGQPERRVFPEAVANIQYTSGSTGTPKGCLLSHAYWMELAQVLIDHGPRLTGADVLLTAQPFYYMDPQWNLVGALHTGAKLVVLDRFHPRSFWESVRRHRVTFFYCLGVMPTLLLKTEPSGQERDNLVRYIACSALPTDRHRELEERFGAPWHELYGSTELGLVTMVEPAEHDATVGTGALGRPMPNLEVRIVDDSGQPVPRGSVGNLLVRGARVTYGYFGDDAATEAAFRGGWYDTGDLVHQDEADLLYFHGRTKDIIRRSGENIAAVQLESVLEQHAEVALAACVPVPDELRGEEIQAFVVARGSRPAAELVPELIEFAQRNLAYFKVPRYWVLRDRLPLTASEKIAKKELREAAAGRQDPGYDRVSQLWFG</sequence>
<accession>A0A4V2SUE7</accession>